<comment type="caution">
    <text evidence="2">The sequence shown here is derived from an EMBL/GenBank/DDBJ whole genome shotgun (WGS) entry which is preliminary data.</text>
</comment>
<feature type="compositionally biased region" description="Polar residues" evidence="1">
    <location>
        <begin position="46"/>
        <end position="60"/>
    </location>
</feature>
<gene>
    <name evidence="2" type="ORF">AKO1_005882</name>
</gene>
<proteinExistence type="predicted"/>
<dbReference type="EMBL" id="JAOPGA020000155">
    <property type="protein sequence ID" value="KAL0477231.1"/>
    <property type="molecule type" value="Genomic_DNA"/>
</dbReference>
<sequence>MSNLNFDDVHTPSPVVARDDVDISPITPIRSRRSIRSRRRRVDSYTPASNSDSLETPSPVIKTNSSSLFGFGQELSSPTSIGDDVLLRFSENLVDSFSIQKDVEEDSLNSDLSYLQQVLTEMDEKSWMYKHPSYMIGNKLIL</sequence>
<organism evidence="2 3">
    <name type="scientific">Acrasis kona</name>
    <dbReference type="NCBI Taxonomy" id="1008807"/>
    <lineage>
        <taxon>Eukaryota</taxon>
        <taxon>Discoba</taxon>
        <taxon>Heterolobosea</taxon>
        <taxon>Tetramitia</taxon>
        <taxon>Eutetramitia</taxon>
        <taxon>Acrasidae</taxon>
        <taxon>Acrasis</taxon>
    </lineage>
</organism>
<feature type="region of interest" description="Disordered" evidence="1">
    <location>
        <begin position="33"/>
        <end position="60"/>
    </location>
</feature>
<dbReference type="AlphaFoldDB" id="A0AAW2YJL9"/>
<protein>
    <submittedName>
        <fullName evidence="2">Uncharacterized protein</fullName>
    </submittedName>
</protein>
<dbReference type="Proteomes" id="UP001431209">
    <property type="component" value="Unassembled WGS sequence"/>
</dbReference>
<name>A0AAW2YJL9_9EUKA</name>
<evidence type="ECO:0000313" key="3">
    <source>
        <dbReference type="Proteomes" id="UP001431209"/>
    </source>
</evidence>
<reference evidence="2 3" key="1">
    <citation type="submission" date="2024-03" db="EMBL/GenBank/DDBJ databases">
        <title>The Acrasis kona genome and developmental transcriptomes reveal deep origins of eukaryotic multicellular pathways.</title>
        <authorList>
            <person name="Sheikh S."/>
            <person name="Fu C.-J."/>
            <person name="Brown M.W."/>
            <person name="Baldauf S.L."/>
        </authorList>
    </citation>
    <scope>NUCLEOTIDE SEQUENCE [LARGE SCALE GENOMIC DNA]</scope>
    <source>
        <strain evidence="2 3">ATCC MYA-3509</strain>
    </source>
</reference>
<accession>A0AAW2YJL9</accession>
<keyword evidence="3" id="KW-1185">Reference proteome</keyword>
<evidence type="ECO:0000313" key="2">
    <source>
        <dbReference type="EMBL" id="KAL0477231.1"/>
    </source>
</evidence>
<evidence type="ECO:0000256" key="1">
    <source>
        <dbReference type="SAM" id="MobiDB-lite"/>
    </source>
</evidence>